<organism evidence="1 2">
    <name type="scientific">Bosea psychrotolerans</name>
    <dbReference type="NCBI Taxonomy" id="1871628"/>
    <lineage>
        <taxon>Bacteria</taxon>
        <taxon>Pseudomonadati</taxon>
        <taxon>Pseudomonadota</taxon>
        <taxon>Alphaproteobacteria</taxon>
        <taxon>Hyphomicrobiales</taxon>
        <taxon>Boseaceae</taxon>
        <taxon>Bosea</taxon>
    </lineage>
</organism>
<dbReference type="AlphaFoldDB" id="A0A2S4M0X0"/>
<comment type="caution">
    <text evidence="1">The sequence shown here is derived from an EMBL/GenBank/DDBJ whole genome shotgun (WGS) entry which is preliminary data.</text>
</comment>
<sequence length="92" mass="10084">MLGSIATIQTVIASVKPKQSKGRRALASVDCLVALLLAMTVQLKLKSLFNAHAALSVLTMWIRVWLINSGVTDWQIDQPAQQSAINPERMEP</sequence>
<evidence type="ECO:0000313" key="1">
    <source>
        <dbReference type="EMBL" id="POR48372.1"/>
    </source>
</evidence>
<protein>
    <submittedName>
        <fullName evidence="1">Uncharacterized protein</fullName>
    </submittedName>
</protein>
<proteinExistence type="predicted"/>
<dbReference type="Proteomes" id="UP000236919">
    <property type="component" value="Unassembled WGS sequence"/>
</dbReference>
<accession>A0A2S4M0X0</accession>
<evidence type="ECO:0000313" key="2">
    <source>
        <dbReference type="Proteomes" id="UP000236919"/>
    </source>
</evidence>
<dbReference type="EMBL" id="PQFZ01000015">
    <property type="protein sequence ID" value="POR48372.1"/>
    <property type="molecule type" value="Genomic_DNA"/>
</dbReference>
<name>A0A2S4M0X0_9HYPH</name>
<gene>
    <name evidence="1" type="ORF">CYD53_115120</name>
</gene>
<reference evidence="1 2" key="1">
    <citation type="submission" date="2018-01" db="EMBL/GenBank/DDBJ databases">
        <title>Genomic Encyclopedia of Type Strains, Phase III (KMG-III): the genomes of soil and plant-associated and newly described type strains.</title>
        <authorList>
            <person name="Whitman W."/>
        </authorList>
    </citation>
    <scope>NUCLEOTIDE SEQUENCE [LARGE SCALE GENOMIC DNA]</scope>
    <source>
        <strain evidence="1 2">1131</strain>
    </source>
</reference>
<keyword evidence="2" id="KW-1185">Reference proteome</keyword>